<comment type="caution">
    <text evidence="1">The sequence shown here is derived from an EMBL/GenBank/DDBJ whole genome shotgun (WGS) entry which is preliminary data.</text>
</comment>
<dbReference type="Proteomes" id="UP000584867">
    <property type="component" value="Unassembled WGS sequence"/>
</dbReference>
<evidence type="ECO:0000313" key="1">
    <source>
        <dbReference type="EMBL" id="MBB5063745.1"/>
    </source>
</evidence>
<organism evidence="1 2">
    <name type="scientific">Granulicella mallensis</name>
    <dbReference type="NCBI Taxonomy" id="940614"/>
    <lineage>
        <taxon>Bacteria</taxon>
        <taxon>Pseudomonadati</taxon>
        <taxon>Acidobacteriota</taxon>
        <taxon>Terriglobia</taxon>
        <taxon>Terriglobales</taxon>
        <taxon>Acidobacteriaceae</taxon>
        <taxon>Granulicella</taxon>
    </lineage>
</organism>
<name>A0A7W7ZPH3_9BACT</name>
<accession>A0A7W7ZPH3</accession>
<gene>
    <name evidence="1" type="ORF">HDF15_002090</name>
</gene>
<proteinExistence type="predicted"/>
<dbReference type="AlphaFoldDB" id="A0A7W7ZPH3"/>
<protein>
    <submittedName>
        <fullName evidence="1">Uncharacterized protein</fullName>
    </submittedName>
</protein>
<dbReference type="RefSeq" id="WP_184255136.1">
    <property type="nucleotide sequence ID" value="NZ_JACHIO010000007.1"/>
</dbReference>
<evidence type="ECO:0000313" key="2">
    <source>
        <dbReference type="Proteomes" id="UP000584867"/>
    </source>
</evidence>
<sequence>MKIAIWTLVVLAALTPVVLYFFQRWRQQKAEREGVAVYATVISVAPMKRFGKTLPIMKIVMWIQEPGSTTSREVTLSSRVEPGQKITAGVRLAVVIDPKNPERIYPAGPEAAKRVVLTGPRRERRQMRKAGYKD</sequence>
<dbReference type="EMBL" id="JACHIO010000007">
    <property type="protein sequence ID" value="MBB5063745.1"/>
    <property type="molecule type" value="Genomic_DNA"/>
</dbReference>
<reference evidence="1 2" key="1">
    <citation type="submission" date="2020-08" db="EMBL/GenBank/DDBJ databases">
        <title>Genomic Encyclopedia of Type Strains, Phase IV (KMG-V): Genome sequencing to study the core and pangenomes of soil and plant-associated prokaryotes.</title>
        <authorList>
            <person name="Whitman W."/>
        </authorList>
    </citation>
    <scope>NUCLEOTIDE SEQUENCE [LARGE SCALE GENOMIC DNA]</scope>
    <source>
        <strain evidence="1 2">X5P3</strain>
    </source>
</reference>